<dbReference type="PANTHER" id="PTHR12350">
    <property type="entry name" value="HISTONE-LYSINE N-METHYLTRANSFERASE-RELATED"/>
    <property type="match status" value="1"/>
</dbReference>
<dbReference type="EMBL" id="PGCI01000094">
    <property type="protein sequence ID" value="PLW41037.1"/>
    <property type="molecule type" value="Genomic_DNA"/>
</dbReference>
<evidence type="ECO:0000259" key="4">
    <source>
        <dbReference type="PROSITE" id="PS50280"/>
    </source>
</evidence>
<evidence type="ECO:0000259" key="5">
    <source>
        <dbReference type="PROSITE" id="PS50868"/>
    </source>
</evidence>
<accession>A0A2N5UTS1</accession>
<evidence type="ECO:0000313" key="8">
    <source>
        <dbReference type="Proteomes" id="UP000235392"/>
    </source>
</evidence>
<name>A0A2N5UTS1_9BASI</name>
<dbReference type="AlphaFoldDB" id="A0A2N5UTS1"/>
<dbReference type="InterPro" id="IPR001214">
    <property type="entry name" value="SET_dom"/>
</dbReference>
<keyword evidence="2" id="KW-0808">Transferase</keyword>
<evidence type="ECO:0000256" key="1">
    <source>
        <dbReference type="ARBA" id="ARBA00022603"/>
    </source>
</evidence>
<organism evidence="7 8">
    <name type="scientific">Puccinia coronata f. sp. avenae</name>
    <dbReference type="NCBI Taxonomy" id="200324"/>
    <lineage>
        <taxon>Eukaryota</taxon>
        <taxon>Fungi</taxon>
        <taxon>Dikarya</taxon>
        <taxon>Basidiomycota</taxon>
        <taxon>Pucciniomycotina</taxon>
        <taxon>Pucciniomycetes</taxon>
        <taxon>Pucciniales</taxon>
        <taxon>Pucciniaceae</taxon>
        <taxon>Puccinia</taxon>
    </lineage>
</organism>
<sequence length="172" mass="19445">MLRYPGQFQMVPGPPGRLQSKLVCLRDIAAGEVLATLGEECEITSRKAYTSVQFEDEAVEGSAHFELNSDLVYINHSCDPNVAFELVGGWNGLVLGNWCLSSLRHISRGEVLTFAYFSTEWDMAQPFHCNCGSKACLGLIRGAKYLPKEVLNRYFINRHIKKMIKREHQSFE</sequence>
<dbReference type="GO" id="GO:0032259">
    <property type="term" value="P:methylation"/>
    <property type="evidence" value="ECO:0007669"/>
    <property type="project" value="UniProtKB-KW"/>
</dbReference>
<keyword evidence="3" id="KW-0949">S-adenosyl-L-methionine</keyword>
<evidence type="ECO:0000313" key="7">
    <source>
        <dbReference type="EMBL" id="PLW41037.1"/>
    </source>
</evidence>
<dbReference type="EMBL" id="PGCI01000620">
    <property type="protein sequence ID" value="PLW23922.1"/>
    <property type="molecule type" value="Genomic_DNA"/>
</dbReference>
<evidence type="ECO:0000313" key="6">
    <source>
        <dbReference type="EMBL" id="PLW23922.1"/>
    </source>
</evidence>
<evidence type="ECO:0000256" key="2">
    <source>
        <dbReference type="ARBA" id="ARBA00022679"/>
    </source>
</evidence>
<dbReference type="Gene3D" id="2.170.270.10">
    <property type="entry name" value="SET domain"/>
    <property type="match status" value="1"/>
</dbReference>
<dbReference type="Proteomes" id="UP000235392">
    <property type="component" value="Unassembled WGS sequence"/>
</dbReference>
<gene>
    <name evidence="7" type="ORF">PCASD_07945</name>
    <name evidence="6" type="ORF">PCASD_14156</name>
</gene>
<comment type="caution">
    <text evidence="7">The sequence shown here is derived from an EMBL/GenBank/DDBJ whole genome shotgun (WGS) entry which is preliminary data.</text>
</comment>
<feature type="domain" description="SET" evidence="4">
    <location>
        <begin position="1"/>
        <end position="117"/>
    </location>
</feature>
<protein>
    <recommendedName>
        <fullName evidence="9">Post-SET domain-containing protein</fullName>
    </recommendedName>
</protein>
<proteinExistence type="predicted"/>
<dbReference type="InterPro" id="IPR053201">
    <property type="entry name" value="Flavunoidine_N-MTase"/>
</dbReference>
<dbReference type="PANTHER" id="PTHR12350:SF19">
    <property type="entry name" value="SET DOMAIN-CONTAINING PROTEIN"/>
    <property type="match status" value="1"/>
</dbReference>
<feature type="domain" description="Post-SET" evidence="5">
    <location>
        <begin position="125"/>
        <end position="141"/>
    </location>
</feature>
<dbReference type="InterPro" id="IPR003616">
    <property type="entry name" value="Post-SET_dom"/>
</dbReference>
<dbReference type="InterPro" id="IPR046341">
    <property type="entry name" value="SET_dom_sf"/>
</dbReference>
<keyword evidence="1" id="KW-0489">Methyltransferase</keyword>
<evidence type="ECO:0008006" key="9">
    <source>
        <dbReference type="Google" id="ProtNLM"/>
    </source>
</evidence>
<dbReference type="PROSITE" id="PS50280">
    <property type="entry name" value="SET"/>
    <property type="match status" value="1"/>
</dbReference>
<dbReference type="GO" id="GO:0008168">
    <property type="term" value="F:methyltransferase activity"/>
    <property type="evidence" value="ECO:0007669"/>
    <property type="project" value="UniProtKB-KW"/>
</dbReference>
<dbReference type="Pfam" id="PF00856">
    <property type="entry name" value="SET"/>
    <property type="match status" value="1"/>
</dbReference>
<reference evidence="7 8" key="1">
    <citation type="submission" date="2017-11" db="EMBL/GenBank/DDBJ databases">
        <title>De novo assembly and phasing of dikaryotic genomes from two isolates of Puccinia coronata f. sp. avenae, the causal agent of oat crown rust.</title>
        <authorList>
            <person name="Miller M.E."/>
            <person name="Zhang Y."/>
            <person name="Omidvar V."/>
            <person name="Sperschneider J."/>
            <person name="Schwessinger B."/>
            <person name="Raley C."/>
            <person name="Palmer J.M."/>
            <person name="Garnica D."/>
            <person name="Upadhyaya N."/>
            <person name="Rathjen J."/>
            <person name="Taylor J.M."/>
            <person name="Park R.F."/>
            <person name="Dodds P.N."/>
            <person name="Hirsch C.D."/>
            <person name="Kianian S.F."/>
            <person name="Figueroa M."/>
        </authorList>
    </citation>
    <scope>NUCLEOTIDE SEQUENCE [LARGE SCALE GENOMIC DNA]</scope>
    <source>
        <strain evidence="7">12SD80</strain>
    </source>
</reference>
<evidence type="ECO:0000256" key="3">
    <source>
        <dbReference type="ARBA" id="ARBA00022691"/>
    </source>
</evidence>
<dbReference type="PROSITE" id="PS50868">
    <property type="entry name" value="POST_SET"/>
    <property type="match status" value="1"/>
</dbReference>
<dbReference type="SUPFAM" id="SSF82199">
    <property type="entry name" value="SET domain"/>
    <property type="match status" value="1"/>
</dbReference>